<gene>
    <name evidence="4" type="ORF">R8Z58_02925</name>
</gene>
<reference evidence="4 5" key="1">
    <citation type="submission" date="2023-11" db="EMBL/GenBank/DDBJ databases">
        <title>Draft genome sequence of Microbacterium arthrosphaerae JCM 30492.</title>
        <authorList>
            <person name="Zhang G."/>
            <person name="Ding Y."/>
        </authorList>
    </citation>
    <scope>NUCLEOTIDE SEQUENCE [LARGE SCALE GENOMIC DNA]</scope>
    <source>
        <strain evidence="4 5">JCM 30492</strain>
    </source>
</reference>
<accession>A0ABU4GXB5</accession>
<evidence type="ECO:0000256" key="2">
    <source>
        <dbReference type="ARBA" id="ARBA00022679"/>
    </source>
</evidence>
<evidence type="ECO:0000313" key="4">
    <source>
        <dbReference type="EMBL" id="MDW4571726.1"/>
    </source>
</evidence>
<dbReference type="GO" id="GO:0016757">
    <property type="term" value="F:glycosyltransferase activity"/>
    <property type="evidence" value="ECO:0007669"/>
    <property type="project" value="UniProtKB-KW"/>
</dbReference>
<dbReference type="SUPFAM" id="SSF53756">
    <property type="entry name" value="UDP-Glycosyltransferase/glycogen phosphorylase"/>
    <property type="match status" value="1"/>
</dbReference>
<dbReference type="PANTHER" id="PTHR45947">
    <property type="entry name" value="SULFOQUINOVOSYL TRANSFERASE SQD2"/>
    <property type="match status" value="1"/>
</dbReference>
<keyword evidence="2 4" id="KW-0808">Transferase</keyword>
<keyword evidence="4" id="KW-0328">Glycosyltransferase</keyword>
<dbReference type="InterPro" id="IPR050194">
    <property type="entry name" value="Glycosyltransferase_grp1"/>
</dbReference>
<evidence type="ECO:0000259" key="3">
    <source>
        <dbReference type="Pfam" id="PF00534"/>
    </source>
</evidence>
<dbReference type="Pfam" id="PF00534">
    <property type="entry name" value="Glycos_transf_1"/>
    <property type="match status" value="1"/>
</dbReference>
<dbReference type="RefSeq" id="WP_318352251.1">
    <property type="nucleotide sequence ID" value="NZ_JAWQEV010000001.1"/>
</dbReference>
<dbReference type="CDD" id="cd03801">
    <property type="entry name" value="GT4_PimA-like"/>
    <property type="match status" value="1"/>
</dbReference>
<proteinExistence type="predicted"/>
<name>A0ABU4GXB5_9MICO</name>
<dbReference type="PANTHER" id="PTHR45947:SF3">
    <property type="entry name" value="SULFOQUINOVOSYL TRANSFERASE SQD2"/>
    <property type="match status" value="1"/>
</dbReference>
<comment type="caution">
    <text evidence="4">The sequence shown here is derived from an EMBL/GenBank/DDBJ whole genome shotgun (WGS) entry which is preliminary data.</text>
</comment>
<dbReference type="Gene3D" id="3.40.50.2000">
    <property type="entry name" value="Glycogen Phosphorylase B"/>
    <property type="match status" value="2"/>
</dbReference>
<keyword evidence="5" id="KW-1185">Reference proteome</keyword>
<evidence type="ECO:0000313" key="5">
    <source>
        <dbReference type="Proteomes" id="UP001283109"/>
    </source>
</evidence>
<feature type="domain" description="Glycosyl transferase family 1" evidence="3">
    <location>
        <begin position="138"/>
        <end position="292"/>
    </location>
</feature>
<dbReference type="EMBL" id="JAWQEV010000001">
    <property type="protein sequence ID" value="MDW4571726.1"/>
    <property type="molecule type" value="Genomic_DNA"/>
</dbReference>
<organism evidence="4 5">
    <name type="scientific">Microbacterium arthrosphaerae</name>
    <dbReference type="NCBI Taxonomy" id="792652"/>
    <lineage>
        <taxon>Bacteria</taxon>
        <taxon>Bacillati</taxon>
        <taxon>Actinomycetota</taxon>
        <taxon>Actinomycetes</taxon>
        <taxon>Micrococcales</taxon>
        <taxon>Microbacteriaceae</taxon>
        <taxon>Microbacterium</taxon>
    </lineage>
</organism>
<sequence>MSGGNVYDRRASDGLRDLGWQVAMVEVGEGADAASALRSMPDDALVLVDGLVAGWAPAAMVEAAGRLRLVVLAHMVVASFPDATEPAVEAERRVLAAARGVIVPSRWAAAELARRGLVPDQCVRIAVPGVDVPVHPAEPSGDGALLCVGVIAPHKGQDTLLDALAALPDVDWTCALVGAADADPDFASEVAARAAALGERVQLLGVLDEARLAALYRRSALLVAPSRVETGGMAVAEARAHGLPVVGADTGGIADALADGGGILVAPDDPDALAAALRGWLCDPELRRRLRGEALAARAALPRWSGTVADIARALEAAA</sequence>
<dbReference type="Proteomes" id="UP001283109">
    <property type="component" value="Unassembled WGS sequence"/>
</dbReference>
<evidence type="ECO:0000256" key="1">
    <source>
        <dbReference type="ARBA" id="ARBA00021292"/>
    </source>
</evidence>
<protein>
    <recommendedName>
        <fullName evidence="1">D-inositol 3-phosphate glycosyltransferase</fullName>
    </recommendedName>
</protein>
<dbReference type="InterPro" id="IPR001296">
    <property type="entry name" value="Glyco_trans_1"/>
</dbReference>